<protein>
    <submittedName>
        <fullName evidence="7">Acetylornithine aminotransferase</fullName>
    </submittedName>
</protein>
<keyword evidence="4 5" id="KW-0663">Pyridoxal phosphate</keyword>
<dbReference type="InterPro" id="IPR005814">
    <property type="entry name" value="Aminotrans_3"/>
</dbReference>
<keyword evidence="2 7" id="KW-0032">Aminotransferase</keyword>
<comment type="similarity">
    <text evidence="5">Belongs to the class-III pyridoxal-phosphate-dependent aminotransferase family.</text>
</comment>
<evidence type="ECO:0000256" key="2">
    <source>
        <dbReference type="ARBA" id="ARBA00022576"/>
    </source>
</evidence>
<dbReference type="PIRSF" id="PIRSF000521">
    <property type="entry name" value="Transaminase_4ab_Lys_Orn"/>
    <property type="match status" value="1"/>
</dbReference>
<dbReference type="CDD" id="cd00610">
    <property type="entry name" value="OAT_like"/>
    <property type="match status" value="1"/>
</dbReference>
<dbReference type="GO" id="GO:0042802">
    <property type="term" value="F:identical protein binding"/>
    <property type="evidence" value="ECO:0007669"/>
    <property type="project" value="TreeGrafter"/>
</dbReference>
<keyword evidence="3 7" id="KW-0808">Transferase</keyword>
<dbReference type="InterPro" id="IPR015424">
    <property type="entry name" value="PyrdxlP-dep_Trfase"/>
</dbReference>
<dbReference type="InterPro" id="IPR050103">
    <property type="entry name" value="Class-III_PLP-dep_AT"/>
</dbReference>
<dbReference type="GO" id="GO:0030170">
    <property type="term" value="F:pyridoxal phosphate binding"/>
    <property type="evidence" value="ECO:0007669"/>
    <property type="project" value="InterPro"/>
</dbReference>
<sequence length="393" mass="44104">MIKDWQRLDEKYILPTYGRMSIVVDRGEGMYIIDEKGNQYLDMFSGLAVNALGHCHPELLETLQHQSSRFGHISNFFYNKPAIELAEKLVEATFPGKIYFANSGAESTEAAIKYIHKYGKDKNREGVVVFKNSFHGRTLGALKLTRMEKVQQDFPAPDIPVYELAKEDLVELERIFQQHEPAALLFEPVFGSGGVQVISVEFIEGARKLCDEYGILLCMDEIQTGIGRTGALFAYQHTSITPDILLFAKGVGGGLPLGGILVADQIAHYFKNGDHGTTFAPNPIAAAVGKRTIELLEENILQESKEVGQYLRQQLQQLQEAYPDIIGEIRGKGLMLGVETLKNSDQLTLEFLHKGILVNVTNGNILRLLPSLIIEKQHVDIFIKEFREILQQW</sequence>
<name>A0A1G9A201_9FIRM</name>
<organism evidence="7 8">
    <name type="scientific">Natronincola ferrireducens</name>
    <dbReference type="NCBI Taxonomy" id="393762"/>
    <lineage>
        <taxon>Bacteria</taxon>
        <taxon>Bacillati</taxon>
        <taxon>Bacillota</taxon>
        <taxon>Clostridia</taxon>
        <taxon>Peptostreptococcales</taxon>
        <taxon>Natronincolaceae</taxon>
        <taxon>Natronincola</taxon>
    </lineage>
</organism>
<dbReference type="Gene3D" id="3.90.1150.10">
    <property type="entry name" value="Aspartate Aminotransferase, domain 1"/>
    <property type="match status" value="1"/>
</dbReference>
<evidence type="ECO:0000256" key="5">
    <source>
        <dbReference type="RuleBase" id="RU003560"/>
    </source>
</evidence>
<dbReference type="Gene3D" id="3.40.640.10">
    <property type="entry name" value="Type I PLP-dependent aspartate aminotransferase-like (Major domain)"/>
    <property type="match status" value="1"/>
</dbReference>
<accession>A0A1G9A201</accession>
<dbReference type="InterPro" id="IPR015421">
    <property type="entry name" value="PyrdxlP-dep_Trfase_major"/>
</dbReference>
<dbReference type="OrthoDB" id="9801052at2"/>
<dbReference type="NCBIfam" id="NF002325">
    <property type="entry name" value="PRK01278.1"/>
    <property type="match status" value="1"/>
</dbReference>
<dbReference type="RefSeq" id="WP_090551137.1">
    <property type="nucleotide sequence ID" value="NZ_FNFP01000001.1"/>
</dbReference>
<evidence type="ECO:0000256" key="6">
    <source>
        <dbReference type="SAM" id="Coils"/>
    </source>
</evidence>
<dbReference type="PANTHER" id="PTHR11986">
    <property type="entry name" value="AMINOTRANSFERASE CLASS III"/>
    <property type="match status" value="1"/>
</dbReference>
<dbReference type="InterPro" id="IPR015422">
    <property type="entry name" value="PyrdxlP-dep_Trfase_small"/>
</dbReference>
<proteinExistence type="inferred from homology"/>
<dbReference type="Pfam" id="PF00202">
    <property type="entry name" value="Aminotran_3"/>
    <property type="match status" value="1"/>
</dbReference>
<evidence type="ECO:0000313" key="7">
    <source>
        <dbReference type="EMBL" id="SDK20410.1"/>
    </source>
</evidence>
<reference evidence="7 8" key="1">
    <citation type="submission" date="2016-10" db="EMBL/GenBank/DDBJ databases">
        <authorList>
            <person name="de Groot N.N."/>
        </authorList>
    </citation>
    <scope>NUCLEOTIDE SEQUENCE [LARGE SCALE GENOMIC DNA]</scope>
    <source>
        <strain evidence="7 8">DSM 18346</strain>
    </source>
</reference>
<comment type="cofactor">
    <cofactor evidence="1">
        <name>pyridoxal 5'-phosphate</name>
        <dbReference type="ChEBI" id="CHEBI:597326"/>
    </cofactor>
</comment>
<dbReference type="SUPFAM" id="SSF53383">
    <property type="entry name" value="PLP-dependent transferases"/>
    <property type="match status" value="1"/>
</dbReference>
<feature type="coiled-coil region" evidence="6">
    <location>
        <begin position="293"/>
        <end position="321"/>
    </location>
</feature>
<dbReference type="EMBL" id="FNFP01000001">
    <property type="protein sequence ID" value="SDK20410.1"/>
    <property type="molecule type" value="Genomic_DNA"/>
</dbReference>
<dbReference type="Proteomes" id="UP000198718">
    <property type="component" value="Unassembled WGS sequence"/>
</dbReference>
<keyword evidence="6" id="KW-0175">Coiled coil</keyword>
<dbReference type="PROSITE" id="PS00600">
    <property type="entry name" value="AA_TRANSFER_CLASS_3"/>
    <property type="match status" value="1"/>
</dbReference>
<dbReference type="FunFam" id="3.40.640.10:FF:000004">
    <property type="entry name" value="Acetylornithine aminotransferase"/>
    <property type="match status" value="1"/>
</dbReference>
<dbReference type="STRING" id="393762.SAMN05660472_01012"/>
<evidence type="ECO:0000256" key="1">
    <source>
        <dbReference type="ARBA" id="ARBA00001933"/>
    </source>
</evidence>
<keyword evidence="8" id="KW-1185">Reference proteome</keyword>
<evidence type="ECO:0000313" key="8">
    <source>
        <dbReference type="Proteomes" id="UP000198718"/>
    </source>
</evidence>
<dbReference type="PANTHER" id="PTHR11986:SF79">
    <property type="entry name" value="ACETYLORNITHINE AMINOTRANSFERASE, MITOCHONDRIAL"/>
    <property type="match status" value="1"/>
</dbReference>
<dbReference type="GO" id="GO:0008483">
    <property type="term" value="F:transaminase activity"/>
    <property type="evidence" value="ECO:0007669"/>
    <property type="project" value="UniProtKB-KW"/>
</dbReference>
<dbReference type="AlphaFoldDB" id="A0A1G9A201"/>
<evidence type="ECO:0000256" key="3">
    <source>
        <dbReference type="ARBA" id="ARBA00022679"/>
    </source>
</evidence>
<dbReference type="InterPro" id="IPR049704">
    <property type="entry name" value="Aminotrans_3_PPA_site"/>
</dbReference>
<gene>
    <name evidence="7" type="ORF">SAMN05660472_01012</name>
</gene>
<evidence type="ECO:0000256" key="4">
    <source>
        <dbReference type="ARBA" id="ARBA00022898"/>
    </source>
</evidence>